<evidence type="ECO:0000313" key="4">
    <source>
        <dbReference type="Proteomes" id="UP000253065"/>
    </source>
</evidence>
<comment type="caution">
    <text evidence="2">The sequence shown here is derived from an EMBL/GenBank/DDBJ whole genome shotgun (WGS) entry which is preliminary data.</text>
</comment>
<dbReference type="EMBL" id="QPJB01000002">
    <property type="protein sequence ID" value="RCW36877.1"/>
    <property type="molecule type" value="Genomic_DNA"/>
</dbReference>
<organism evidence="2 3">
    <name type="scientific">Marinobacter nauticus</name>
    <name type="common">Marinobacter hydrocarbonoclasticus</name>
    <name type="synonym">Marinobacter aquaeolei</name>
    <dbReference type="NCBI Taxonomy" id="2743"/>
    <lineage>
        <taxon>Bacteria</taxon>
        <taxon>Pseudomonadati</taxon>
        <taxon>Pseudomonadota</taxon>
        <taxon>Gammaproteobacteria</taxon>
        <taxon>Pseudomonadales</taxon>
        <taxon>Marinobacteraceae</taxon>
        <taxon>Marinobacter</taxon>
    </lineage>
</organism>
<evidence type="ECO:0000313" key="3">
    <source>
        <dbReference type="Proteomes" id="UP000252795"/>
    </source>
</evidence>
<proteinExistence type="predicted"/>
<keyword evidence="4" id="KW-1185">Reference proteome</keyword>
<protein>
    <submittedName>
        <fullName evidence="2">Uncharacterized protein</fullName>
    </submittedName>
</protein>
<dbReference type="Proteomes" id="UP000252795">
    <property type="component" value="Unassembled WGS sequence"/>
</dbReference>
<sequence length="62" mass="6441">MLAILDGFQWAPVRIDTNTDSAIMLSQPVGFRFVLLNSATRLICPAGGGAEPAGFDGSLFGG</sequence>
<name>A0A368V6U5_MARNT</name>
<reference evidence="2 3" key="1">
    <citation type="submission" date="2018-07" db="EMBL/GenBank/DDBJ databases">
        <title>Freshwater and sediment microbial communities from various areas in North America, analyzing microbe dynamics in response to fracking.</title>
        <authorList>
            <person name="Lamendella R."/>
        </authorList>
    </citation>
    <scope>NUCLEOTIDE SEQUENCE [LARGE SCALE GENOMIC DNA]</scope>
    <source>
        <strain evidence="2 3">114E</strain>
        <strain evidence="1 4">114E_o</strain>
    </source>
</reference>
<dbReference type="Proteomes" id="UP000253065">
    <property type="component" value="Unassembled WGS sequence"/>
</dbReference>
<gene>
    <name evidence="2" type="ORF">DET51_10223</name>
    <name evidence="1" type="ORF">DET64_10223</name>
</gene>
<dbReference type="AlphaFoldDB" id="A0A368V6U5"/>
<evidence type="ECO:0000313" key="2">
    <source>
        <dbReference type="EMBL" id="RCW36877.1"/>
    </source>
</evidence>
<dbReference type="EMBL" id="QNSA01000002">
    <property type="protein sequence ID" value="RBP76004.1"/>
    <property type="molecule type" value="Genomic_DNA"/>
</dbReference>
<accession>A0A368V6U5</accession>
<evidence type="ECO:0000313" key="1">
    <source>
        <dbReference type="EMBL" id="RBP76004.1"/>
    </source>
</evidence>